<name>A0A738XBU5_SALER</name>
<dbReference type="AlphaFoldDB" id="A0A738XBU5"/>
<dbReference type="EMBL" id="DAATNN010000004">
    <property type="protein sequence ID" value="HAE9261346.1"/>
    <property type="molecule type" value="Genomic_DNA"/>
</dbReference>
<reference evidence="2" key="1">
    <citation type="journal article" date="2018" name="Genome Biol.">
        <title>SKESA: strategic k-mer extension for scrupulous assemblies.</title>
        <authorList>
            <person name="Souvorov A."/>
            <person name="Agarwala R."/>
            <person name="Lipman D.J."/>
        </authorList>
    </citation>
    <scope>NUCLEOTIDE SEQUENCE</scope>
    <source>
        <strain evidence="2">13-3002</strain>
    </source>
</reference>
<sequence>MPIENATYISDLNPDWPVGSSDFVSQGDDQMRMQKKVLQNTFPNANAPITGTPTQLNQLAAGIWYQMASDNPLVPNIYRFFTDSTGEVQAAIATKIPTLEELSVSTNIAVVWQTIIDFIYPVGCQYVSYTDNRNPVDILGFGTWEPVFGLIAGVGAATDSNGYTQNYSAGYQPGFWRVQNGHIVAQTFNLDGGTTNTAGGHQHGHATANSYWGDSNHTALMAGDGGAQGGSAGDHIHVVTGTVTIGAGTATDSSAFYNPYYGAYIWRRTA</sequence>
<protein>
    <recommendedName>
        <fullName evidence="1">Baseplate structural protein Gp10 C-terminal domain-containing protein</fullName>
    </recommendedName>
</protein>
<accession>A0A738XBU5</accession>
<proteinExistence type="predicted"/>
<organism evidence="2">
    <name type="scientific">Salmonella enterica subsp. arizonae serovar 48:z4,z24:-</name>
    <dbReference type="NCBI Taxonomy" id="1967584"/>
    <lineage>
        <taxon>Bacteria</taxon>
        <taxon>Pseudomonadati</taxon>
        <taxon>Pseudomonadota</taxon>
        <taxon>Gammaproteobacteria</taxon>
        <taxon>Enterobacterales</taxon>
        <taxon>Enterobacteriaceae</taxon>
        <taxon>Salmonella</taxon>
    </lineage>
</organism>
<evidence type="ECO:0000259" key="1">
    <source>
        <dbReference type="Pfam" id="PF21939"/>
    </source>
</evidence>
<feature type="domain" description="Baseplate structural protein Gp10 C-terminal" evidence="1">
    <location>
        <begin position="115"/>
        <end position="269"/>
    </location>
</feature>
<evidence type="ECO:0000313" key="2">
    <source>
        <dbReference type="EMBL" id="HAE9261346.1"/>
    </source>
</evidence>
<gene>
    <name evidence="2" type="ORF">G4Y52_000998</name>
</gene>
<reference evidence="2" key="2">
    <citation type="submission" date="2018-07" db="EMBL/GenBank/DDBJ databases">
        <authorList>
            <consortium name="NCBI Pathogen Detection Project"/>
        </authorList>
    </citation>
    <scope>NUCLEOTIDE SEQUENCE</scope>
    <source>
        <strain evidence="2">13-3002</strain>
    </source>
</reference>
<dbReference type="Pfam" id="PF21939">
    <property type="entry name" value="Gp10_C"/>
    <property type="match status" value="1"/>
</dbReference>
<dbReference type="InterPro" id="IPR053827">
    <property type="entry name" value="Gp10_C"/>
</dbReference>
<comment type="caution">
    <text evidence="2">The sequence shown here is derived from an EMBL/GenBank/DDBJ whole genome shotgun (WGS) entry which is preliminary data.</text>
</comment>